<dbReference type="InterPro" id="IPR011990">
    <property type="entry name" value="TPR-like_helical_dom_sf"/>
</dbReference>
<evidence type="ECO:0000313" key="5">
    <source>
        <dbReference type="Proteomes" id="UP001642487"/>
    </source>
</evidence>
<feature type="repeat" description="PPR" evidence="3">
    <location>
        <begin position="592"/>
        <end position="626"/>
    </location>
</feature>
<dbReference type="Pfam" id="PF01535">
    <property type="entry name" value="PPR"/>
    <property type="match status" value="2"/>
</dbReference>
<reference evidence="4 5" key="1">
    <citation type="submission" date="2024-03" db="EMBL/GenBank/DDBJ databases">
        <authorList>
            <person name="Gkanogiannis A."/>
            <person name="Becerra Lopez-Lavalle L."/>
        </authorList>
    </citation>
    <scope>NUCLEOTIDE SEQUENCE [LARGE SCALE GENOMIC DNA]</scope>
</reference>
<proteinExistence type="inferred from homology"/>
<feature type="repeat" description="PPR" evidence="3">
    <location>
        <begin position="557"/>
        <end position="591"/>
    </location>
</feature>
<feature type="repeat" description="PPR" evidence="3">
    <location>
        <begin position="277"/>
        <end position="311"/>
    </location>
</feature>
<gene>
    <name evidence="4" type="ORF">CITCOLO1_LOCUS16828</name>
</gene>
<feature type="repeat" description="PPR" evidence="3">
    <location>
        <begin position="417"/>
        <end position="451"/>
    </location>
</feature>
<dbReference type="Pfam" id="PF13041">
    <property type="entry name" value="PPR_2"/>
    <property type="match status" value="7"/>
</dbReference>
<dbReference type="InterPro" id="IPR002885">
    <property type="entry name" value="PPR_rpt"/>
</dbReference>
<evidence type="ECO:0008006" key="6">
    <source>
        <dbReference type="Google" id="ProtNLM"/>
    </source>
</evidence>
<feature type="repeat" description="PPR" evidence="3">
    <location>
        <begin position="662"/>
        <end position="696"/>
    </location>
</feature>
<comment type="similarity">
    <text evidence="1">Belongs to the PPR family. P subfamily.</text>
</comment>
<feature type="repeat" description="PPR" evidence="3">
    <location>
        <begin position="627"/>
        <end position="661"/>
    </location>
</feature>
<accession>A0ABP0Z0W0</accession>
<feature type="repeat" description="PPR" evidence="3">
    <location>
        <begin position="487"/>
        <end position="521"/>
    </location>
</feature>
<keyword evidence="2" id="KW-0677">Repeat</keyword>
<dbReference type="InterPro" id="IPR050667">
    <property type="entry name" value="PPR-containing_protein"/>
</dbReference>
<feature type="repeat" description="PPR" evidence="3">
    <location>
        <begin position="452"/>
        <end position="486"/>
    </location>
</feature>
<evidence type="ECO:0000256" key="2">
    <source>
        <dbReference type="ARBA" id="ARBA00022737"/>
    </source>
</evidence>
<feature type="repeat" description="PPR" evidence="3">
    <location>
        <begin position="697"/>
        <end position="731"/>
    </location>
</feature>
<evidence type="ECO:0000256" key="1">
    <source>
        <dbReference type="ARBA" id="ARBA00007626"/>
    </source>
</evidence>
<sequence>MAEALSEVMIILSKCKKGYQEVGSTSKGWLAHELRPTFERCLCVNCILSRVIALSLQTHKSNTSVIDSSYMSKTLLSRIKPFRNLKPKSSSPVSFPLRCDIKRLVNDTIQILKSHEKWEQSLQTHFTESDIPVIDVTHFVLDRIDDVQLGLKFFDWASKNSPSGSLNGSAYSSLLKLLSRFKVFPEIEFTLEDMKTKETTPTREALSNVLCAYADVGSVDKALEFYHGVVKLHNSLPSMYACNSLLNLLVKHRRLETAHQLYDEMVDRDNGDDICMDNYTTCIMVRGLCLEGRIEDGRKLIESRWGKGCVPNIVFYNTLIDGYCKKGEVESAYELFKELKMKGFIPTLETFGSMVNGFCKVGIFEAVDLLLTEMKDRGLSVNVQMYNNIIDAQYRLGCDIKAKDTFKEMTENCCEPDLVTYNTLINYLCSRGEVKEAEKLLEQTISRGLAADKFTYTPLVHSYCKQGEYIRASDLLIEMATRGHEVDMVSYGALIHGLIVAGEVNIALMIRDRMMERGVLPDANIYNVLMNGLFKKGKLSTAKVMLTEMLDQKIAPDAFIYATLVDGFIRHGNLDEAKKLFQLTIEKGIDPGVVGYNVMIKGFSKFGMMDNAILCIDRMRTAHHVPDVFTFSTIIDGYVKQYDMYAVLKIFGLMVKQSCKPNVITYTSLINGYCHKGEIKMAEKLFSMMRSHGLEPSVVTYSILIRSFCKEAKLGKAASYFELMLINRCTPNDVVFNYLVNGFINTNAAAVSRGANDLRENYRSMFEDFFLTMIGDGWTRKAAAYNCILICLCQHRMVKTALKLHDKMLSLGLCPDAVSFVALIHGICLEGNSKEWSNIISCDLNERELQIALKYSLELDKSTTQGGISEATGILQAMIKGSESPNQNLNNLKET</sequence>
<evidence type="ECO:0000256" key="3">
    <source>
        <dbReference type="PROSITE-ProRule" id="PRU00708"/>
    </source>
</evidence>
<dbReference type="PANTHER" id="PTHR47939:SF5">
    <property type="entry name" value="PENTACOTRIPEPTIDE-REPEAT REGION OF PRORP DOMAIN-CONTAINING PROTEIN"/>
    <property type="match status" value="1"/>
</dbReference>
<feature type="repeat" description="PPR" evidence="3">
    <location>
        <begin position="312"/>
        <end position="346"/>
    </location>
</feature>
<organism evidence="4 5">
    <name type="scientific">Citrullus colocynthis</name>
    <name type="common">colocynth</name>
    <dbReference type="NCBI Taxonomy" id="252529"/>
    <lineage>
        <taxon>Eukaryota</taxon>
        <taxon>Viridiplantae</taxon>
        <taxon>Streptophyta</taxon>
        <taxon>Embryophyta</taxon>
        <taxon>Tracheophyta</taxon>
        <taxon>Spermatophyta</taxon>
        <taxon>Magnoliopsida</taxon>
        <taxon>eudicotyledons</taxon>
        <taxon>Gunneridae</taxon>
        <taxon>Pentapetalae</taxon>
        <taxon>rosids</taxon>
        <taxon>fabids</taxon>
        <taxon>Cucurbitales</taxon>
        <taxon>Cucurbitaceae</taxon>
        <taxon>Benincaseae</taxon>
        <taxon>Citrullus</taxon>
    </lineage>
</organism>
<feature type="repeat" description="PPR" evidence="3">
    <location>
        <begin position="238"/>
        <end position="268"/>
    </location>
</feature>
<dbReference type="PANTHER" id="PTHR47939">
    <property type="entry name" value="MEMBRANE-ASSOCIATED SALT-INDUCIBLE PROTEIN-LIKE"/>
    <property type="match status" value="1"/>
</dbReference>
<evidence type="ECO:0000313" key="4">
    <source>
        <dbReference type="EMBL" id="CAK9324590.1"/>
    </source>
</evidence>
<dbReference type="PROSITE" id="PS51375">
    <property type="entry name" value="PPR"/>
    <property type="match status" value="15"/>
</dbReference>
<protein>
    <recommendedName>
        <fullName evidence="6">Pentatricopeptide repeat-containing protein</fullName>
    </recommendedName>
</protein>
<feature type="repeat" description="PPR" evidence="3">
    <location>
        <begin position="382"/>
        <end position="416"/>
    </location>
</feature>
<name>A0ABP0Z0W0_9ROSI</name>
<dbReference type="EMBL" id="OZ021740">
    <property type="protein sequence ID" value="CAK9324590.1"/>
    <property type="molecule type" value="Genomic_DNA"/>
</dbReference>
<dbReference type="NCBIfam" id="TIGR00756">
    <property type="entry name" value="PPR"/>
    <property type="match status" value="14"/>
</dbReference>
<dbReference type="SUPFAM" id="SSF81901">
    <property type="entry name" value="HCP-like"/>
    <property type="match status" value="1"/>
</dbReference>
<keyword evidence="5" id="KW-1185">Reference proteome</keyword>
<feature type="repeat" description="PPR" evidence="3">
    <location>
        <begin position="522"/>
        <end position="556"/>
    </location>
</feature>
<dbReference type="Gene3D" id="1.25.40.10">
    <property type="entry name" value="Tetratricopeptide repeat domain"/>
    <property type="match status" value="6"/>
</dbReference>
<dbReference type="Proteomes" id="UP001642487">
    <property type="component" value="Chromosome 6"/>
</dbReference>
<feature type="repeat" description="PPR" evidence="3">
    <location>
        <begin position="781"/>
        <end position="815"/>
    </location>
</feature>
<feature type="repeat" description="PPR" evidence="3">
    <location>
        <begin position="347"/>
        <end position="381"/>
    </location>
</feature>